<accession>E8R9R3</accession>
<keyword evidence="3" id="KW-0408">Iron</keyword>
<proteinExistence type="inferred from homology"/>
<evidence type="ECO:0000256" key="2">
    <source>
        <dbReference type="ARBA" id="ARBA00022723"/>
    </source>
</evidence>
<protein>
    <submittedName>
        <fullName evidence="5">Hemerythrin-like metal-binding protein</fullName>
    </submittedName>
</protein>
<dbReference type="Proteomes" id="UP000001068">
    <property type="component" value="Chromosome"/>
</dbReference>
<sequence length="253" mass="29488">MASNIFMVREDEDIERVMEEIPLNKLLRYLELESVEVFGTGDRRIDPGILEKYVSSNEYYLVEGCTGDFCRRILSKGRVVLNAECFSKSSGNPVACRDRSVLTSLGDVEELSIYRVLSPFTAWMEKYGLGFKPMDDAHRVMFEKLNGVIEYIVEGKPDKITEAFKEAYDYILLYFKIEEEYMARCGYDKKKMKEHMKRHREFKEVLDKLTAAGRASEFVAMFGELYEYMASYLDYMLRDDKDIAEFLKNTCGM</sequence>
<dbReference type="InterPro" id="IPR035938">
    <property type="entry name" value="Hemerythrin-like_sf"/>
</dbReference>
<keyword evidence="6" id="KW-1185">Reference proteome</keyword>
<gene>
    <name evidence="5" type="ordered locus">Desmu_0936</name>
</gene>
<dbReference type="CDD" id="cd12107">
    <property type="entry name" value="Hemerythrin"/>
    <property type="match status" value="1"/>
</dbReference>
<dbReference type="EMBL" id="CP002363">
    <property type="protein sequence ID" value="ADV65239.1"/>
    <property type="molecule type" value="Genomic_DNA"/>
</dbReference>
<reference evidence="5 6" key="2">
    <citation type="journal article" date="2011" name="Stand. Genomic Sci.">
        <title>Complete genome sequence of Desulfurococcus mucosus type strain (O7/1).</title>
        <authorList>
            <person name="Wirth R."/>
            <person name="Chertkov O."/>
            <person name="Held B."/>
            <person name="Lapidus A."/>
            <person name="Nolan M."/>
            <person name="Lucas S."/>
            <person name="Hammon N."/>
            <person name="Deshpande S."/>
            <person name="Cheng J.F."/>
            <person name="Tapia R."/>
            <person name="Han C."/>
            <person name="Goodwin L."/>
            <person name="Pitluck S."/>
            <person name="Liolios K."/>
            <person name="Ioanna P."/>
            <person name="Ivanova N."/>
            <person name="Mavromatis K."/>
            <person name="Mikhailova N."/>
            <person name="Pati A."/>
            <person name="Chen A."/>
            <person name="Palaniappan K."/>
            <person name="Land M."/>
            <person name="Hauser L."/>
            <person name="Chang Y.J."/>
            <person name="Jeffries C.D."/>
            <person name="Bilek Y."/>
            <person name="Hader T."/>
            <person name="Rohde M."/>
            <person name="Spring S."/>
            <person name="Sikorski J."/>
            <person name="Goker M."/>
            <person name="Woyke T."/>
            <person name="Bristow J."/>
            <person name="Eisen J.A."/>
            <person name="Markowitz V."/>
            <person name="Hugenholtz P."/>
            <person name="Kyrpides N.C."/>
            <person name="Klenk H.P."/>
        </authorList>
    </citation>
    <scope>NUCLEOTIDE SEQUENCE [LARGE SCALE GENOMIC DNA]</scope>
    <source>
        <strain evidence="6">ATCC 35584 / DSM 2162 / JCM 9187 / O7/1</strain>
    </source>
</reference>
<comment type="similarity">
    <text evidence="1">Belongs to the hemerythrin family.</text>
</comment>
<dbReference type="InterPro" id="IPR012827">
    <property type="entry name" value="Hemerythrin_metal-bd"/>
</dbReference>
<dbReference type="Gene3D" id="1.20.120.50">
    <property type="entry name" value="Hemerythrin-like"/>
    <property type="match status" value="1"/>
</dbReference>
<dbReference type="eggNOG" id="arCOG06577">
    <property type="taxonomic scope" value="Archaea"/>
</dbReference>
<dbReference type="Pfam" id="PF01814">
    <property type="entry name" value="Hemerythrin"/>
    <property type="match status" value="1"/>
</dbReference>
<evidence type="ECO:0000259" key="4">
    <source>
        <dbReference type="Pfam" id="PF01814"/>
    </source>
</evidence>
<reference evidence="6" key="1">
    <citation type="submission" date="2010-11" db="EMBL/GenBank/DDBJ databases">
        <title>The complete genome of Desulfurococcus mucosus DSM 2162.</title>
        <authorList>
            <consortium name="US DOE Joint Genome Institute (JGI-PGF)"/>
            <person name="Lucas S."/>
            <person name="Copeland A."/>
            <person name="Lapidus A."/>
            <person name="Bruce D."/>
            <person name="Goodwin L."/>
            <person name="Pitluck S."/>
            <person name="Kyrpides N."/>
            <person name="Mavromatis K."/>
            <person name="Pagani I."/>
            <person name="Ivanova N."/>
            <person name="Ovchinnikova G."/>
            <person name="Chertkov O."/>
            <person name="Held B."/>
            <person name="Brettin T."/>
            <person name="Detter J.C."/>
            <person name="Tapia R."/>
            <person name="Han C."/>
            <person name="Land M."/>
            <person name="Hauser L."/>
            <person name="Markowitz V."/>
            <person name="Cheng J.-F."/>
            <person name="Hugenholtz P."/>
            <person name="Woyke T."/>
            <person name="Wu D."/>
            <person name="Wirth R."/>
            <person name="Bilek Y."/>
            <person name="Hader T."/>
            <person name="Klenk H.-P."/>
            <person name="Eisen J.A."/>
        </authorList>
    </citation>
    <scope>NUCLEOTIDE SEQUENCE [LARGE SCALE GENOMIC DNA]</scope>
    <source>
        <strain evidence="6">ATCC 35584 / DSM 2162 / JCM 9187 / O7/1</strain>
    </source>
</reference>
<dbReference type="AlphaFoldDB" id="E8R9R3"/>
<dbReference type="HOGENOM" id="CLU_1088212_0_0_2"/>
<dbReference type="NCBIfam" id="TIGR02481">
    <property type="entry name" value="hemeryth_dom"/>
    <property type="match status" value="1"/>
</dbReference>
<dbReference type="GO" id="GO:0046872">
    <property type="term" value="F:metal ion binding"/>
    <property type="evidence" value="ECO:0007669"/>
    <property type="project" value="UniProtKB-KW"/>
</dbReference>
<name>E8R9R3_DESM0</name>
<organism evidence="5 6">
    <name type="scientific">Desulfurococcus mucosus (strain ATCC 35584 / DSM 2162 / JCM 9187 / O7/1)</name>
    <dbReference type="NCBI Taxonomy" id="765177"/>
    <lineage>
        <taxon>Archaea</taxon>
        <taxon>Thermoproteota</taxon>
        <taxon>Thermoprotei</taxon>
        <taxon>Desulfurococcales</taxon>
        <taxon>Desulfurococcaceae</taxon>
        <taxon>Desulfurococcus</taxon>
    </lineage>
</organism>
<dbReference type="InterPro" id="IPR012312">
    <property type="entry name" value="Hemerythrin-like"/>
</dbReference>
<dbReference type="KEGG" id="dmu:Desmu_0936"/>
<evidence type="ECO:0000313" key="5">
    <source>
        <dbReference type="EMBL" id="ADV65239.1"/>
    </source>
</evidence>
<feature type="domain" description="Hemerythrin-like" evidence="4">
    <location>
        <begin position="134"/>
        <end position="243"/>
    </location>
</feature>
<evidence type="ECO:0000313" key="6">
    <source>
        <dbReference type="Proteomes" id="UP000001068"/>
    </source>
</evidence>
<keyword evidence="2" id="KW-0479">Metal-binding</keyword>
<evidence type="ECO:0000256" key="3">
    <source>
        <dbReference type="ARBA" id="ARBA00023004"/>
    </source>
</evidence>
<evidence type="ECO:0000256" key="1">
    <source>
        <dbReference type="ARBA" id="ARBA00010587"/>
    </source>
</evidence>
<dbReference type="SUPFAM" id="SSF47188">
    <property type="entry name" value="Hemerythrin-like"/>
    <property type="match status" value="1"/>
</dbReference>